<dbReference type="Proteomes" id="UP000799770">
    <property type="component" value="Unassembled WGS sequence"/>
</dbReference>
<sequence>MNSSSSRESLGINSSSSGSHPSARAVSSGPPSPRPSEASSINDNCDDYNGQCCFNQGPFNPTGDRDCPGPPLNPAWRPCPNIHGIHALPAGTQYLTCVTCRLHGYTQRMNEVSQWATERFAGTVTHNPNGYRTQLCKNCAKEEVQLYWLRVQQHPQPPAQPVNQPGLHWSRRVRQWPVAGGPHGGLPQDLCVCDARAIEVPRIRQCHPCRDITFQRIATNNRNRRDNALRNLSQGSINGTRRKVGFARKLVGANTQNPRQIRGVRRTCPCGNEPMAAAPSAAQEYVSICLGCMGVKVDPRNLPNDLTPPSLNGTVLGGTFNFERMRVRPSPVRKIERHPGARVNIESPWETNPDHDLVGLY</sequence>
<dbReference type="EMBL" id="ML977316">
    <property type="protein sequence ID" value="KAF2118795.1"/>
    <property type="molecule type" value="Genomic_DNA"/>
</dbReference>
<proteinExistence type="predicted"/>
<accession>A0A6A5ZHT2</accession>
<gene>
    <name evidence="2" type="ORF">BDV96DRAFT_362542</name>
</gene>
<keyword evidence="3" id="KW-1185">Reference proteome</keyword>
<protein>
    <submittedName>
        <fullName evidence="2">Uncharacterized protein</fullName>
    </submittedName>
</protein>
<organism evidence="2 3">
    <name type="scientific">Lophiotrema nucula</name>
    <dbReference type="NCBI Taxonomy" id="690887"/>
    <lineage>
        <taxon>Eukaryota</taxon>
        <taxon>Fungi</taxon>
        <taxon>Dikarya</taxon>
        <taxon>Ascomycota</taxon>
        <taxon>Pezizomycotina</taxon>
        <taxon>Dothideomycetes</taxon>
        <taxon>Pleosporomycetidae</taxon>
        <taxon>Pleosporales</taxon>
        <taxon>Lophiotremataceae</taxon>
        <taxon>Lophiotrema</taxon>
    </lineage>
</organism>
<reference evidence="2" key="1">
    <citation type="journal article" date="2020" name="Stud. Mycol.">
        <title>101 Dothideomycetes genomes: a test case for predicting lifestyles and emergence of pathogens.</title>
        <authorList>
            <person name="Haridas S."/>
            <person name="Albert R."/>
            <person name="Binder M."/>
            <person name="Bloem J."/>
            <person name="Labutti K."/>
            <person name="Salamov A."/>
            <person name="Andreopoulos B."/>
            <person name="Baker S."/>
            <person name="Barry K."/>
            <person name="Bills G."/>
            <person name="Bluhm B."/>
            <person name="Cannon C."/>
            <person name="Castanera R."/>
            <person name="Culley D."/>
            <person name="Daum C."/>
            <person name="Ezra D."/>
            <person name="Gonzalez J."/>
            <person name="Henrissat B."/>
            <person name="Kuo A."/>
            <person name="Liang C."/>
            <person name="Lipzen A."/>
            <person name="Lutzoni F."/>
            <person name="Magnuson J."/>
            <person name="Mondo S."/>
            <person name="Nolan M."/>
            <person name="Ohm R."/>
            <person name="Pangilinan J."/>
            <person name="Park H.-J."/>
            <person name="Ramirez L."/>
            <person name="Alfaro M."/>
            <person name="Sun H."/>
            <person name="Tritt A."/>
            <person name="Yoshinaga Y."/>
            <person name="Zwiers L.-H."/>
            <person name="Turgeon B."/>
            <person name="Goodwin S."/>
            <person name="Spatafora J."/>
            <person name="Crous P."/>
            <person name="Grigoriev I."/>
        </authorList>
    </citation>
    <scope>NUCLEOTIDE SEQUENCE</scope>
    <source>
        <strain evidence="2">CBS 627.86</strain>
    </source>
</reference>
<feature type="compositionally biased region" description="Low complexity" evidence="1">
    <location>
        <begin position="1"/>
        <end position="28"/>
    </location>
</feature>
<dbReference type="OrthoDB" id="3800213at2759"/>
<evidence type="ECO:0000313" key="2">
    <source>
        <dbReference type="EMBL" id="KAF2118795.1"/>
    </source>
</evidence>
<evidence type="ECO:0000313" key="3">
    <source>
        <dbReference type="Proteomes" id="UP000799770"/>
    </source>
</evidence>
<feature type="region of interest" description="Disordered" evidence="1">
    <location>
        <begin position="1"/>
        <end position="41"/>
    </location>
</feature>
<dbReference type="AlphaFoldDB" id="A0A6A5ZHT2"/>
<name>A0A6A5ZHT2_9PLEO</name>
<evidence type="ECO:0000256" key="1">
    <source>
        <dbReference type="SAM" id="MobiDB-lite"/>
    </source>
</evidence>